<dbReference type="EMBL" id="SSTE01005892">
    <property type="protein sequence ID" value="KAA0059843.1"/>
    <property type="molecule type" value="Genomic_DNA"/>
</dbReference>
<comment type="caution">
    <text evidence="2">The sequence shown here is derived from an EMBL/GenBank/DDBJ whole genome shotgun (WGS) entry which is preliminary data.</text>
</comment>
<proteinExistence type="predicted"/>
<evidence type="ECO:0000313" key="2">
    <source>
        <dbReference type="EMBL" id="TYK24797.1"/>
    </source>
</evidence>
<dbReference type="EMBL" id="SSTD01003836">
    <property type="protein sequence ID" value="TYK24797.1"/>
    <property type="molecule type" value="Genomic_DNA"/>
</dbReference>
<keyword evidence="2" id="KW-0418">Kinase</keyword>
<keyword evidence="2" id="KW-0808">Transferase</keyword>
<accession>A0A5D3DME3</accession>
<name>A0A5D3DME3_CUCMM</name>
<evidence type="ECO:0000313" key="3">
    <source>
        <dbReference type="Proteomes" id="UP000321393"/>
    </source>
</evidence>
<sequence>MTFFEFFDGGVVVLRVLWRYLAEESWVDDVLRRRGSSAERFFAGGVFGSAAWGMDLCERDGSEGRTRENWGFRFF</sequence>
<evidence type="ECO:0000313" key="1">
    <source>
        <dbReference type="EMBL" id="KAA0059843.1"/>
    </source>
</evidence>
<evidence type="ECO:0000313" key="4">
    <source>
        <dbReference type="Proteomes" id="UP000321947"/>
    </source>
</evidence>
<dbReference type="Proteomes" id="UP000321947">
    <property type="component" value="Unassembled WGS sequence"/>
</dbReference>
<keyword evidence="2" id="KW-0675">Receptor</keyword>
<protein>
    <submittedName>
        <fullName evidence="2">Wall-associated receptor kinase 2-like</fullName>
    </submittedName>
</protein>
<reference evidence="3 4" key="1">
    <citation type="submission" date="2019-08" db="EMBL/GenBank/DDBJ databases">
        <title>Draft genome sequences of two oriental melons (Cucumis melo L. var makuwa).</title>
        <authorList>
            <person name="Kwon S.-Y."/>
        </authorList>
    </citation>
    <scope>NUCLEOTIDE SEQUENCE [LARGE SCALE GENOMIC DNA]</scope>
    <source>
        <strain evidence="4">cv. Chang Bougi</strain>
        <strain evidence="3">cv. SW 3</strain>
        <tissue evidence="2">Leaf</tissue>
    </source>
</reference>
<organism evidence="2 4">
    <name type="scientific">Cucumis melo var. makuwa</name>
    <name type="common">Oriental melon</name>
    <dbReference type="NCBI Taxonomy" id="1194695"/>
    <lineage>
        <taxon>Eukaryota</taxon>
        <taxon>Viridiplantae</taxon>
        <taxon>Streptophyta</taxon>
        <taxon>Embryophyta</taxon>
        <taxon>Tracheophyta</taxon>
        <taxon>Spermatophyta</taxon>
        <taxon>Magnoliopsida</taxon>
        <taxon>eudicotyledons</taxon>
        <taxon>Gunneridae</taxon>
        <taxon>Pentapetalae</taxon>
        <taxon>rosids</taxon>
        <taxon>fabids</taxon>
        <taxon>Cucurbitales</taxon>
        <taxon>Cucurbitaceae</taxon>
        <taxon>Benincaseae</taxon>
        <taxon>Cucumis</taxon>
    </lineage>
</organism>
<dbReference type="AlphaFoldDB" id="A0A5D3DME3"/>
<gene>
    <name evidence="2" type="ORF">E5676_scaffold184G00450</name>
    <name evidence="1" type="ORF">E6C27_scaffold108G001260</name>
</gene>
<dbReference type="Proteomes" id="UP000321393">
    <property type="component" value="Unassembled WGS sequence"/>
</dbReference>
<dbReference type="GO" id="GO:0016301">
    <property type="term" value="F:kinase activity"/>
    <property type="evidence" value="ECO:0007669"/>
    <property type="project" value="UniProtKB-KW"/>
</dbReference>